<dbReference type="InterPro" id="IPR022603">
    <property type="entry name" value="DUF3152"/>
</dbReference>
<name>A0ABQ3LT68_9PSEU</name>
<comment type="caution">
    <text evidence="4">The sequence shown here is derived from an EMBL/GenBank/DDBJ whole genome shotgun (WGS) entry which is preliminary data.</text>
</comment>
<keyword evidence="4" id="KW-0449">Lipoprotein</keyword>
<dbReference type="EMBL" id="BNAY01000006">
    <property type="protein sequence ID" value="GHH25526.1"/>
    <property type="molecule type" value="Genomic_DNA"/>
</dbReference>
<dbReference type="SUPFAM" id="SSF55486">
    <property type="entry name" value="Metalloproteases ('zincins'), catalytic domain"/>
    <property type="match status" value="1"/>
</dbReference>
<feature type="domain" description="DUF3152" evidence="3">
    <location>
        <begin position="57"/>
        <end position="223"/>
    </location>
</feature>
<evidence type="ECO:0000259" key="3">
    <source>
        <dbReference type="Pfam" id="PF11350"/>
    </source>
</evidence>
<evidence type="ECO:0000313" key="4">
    <source>
        <dbReference type="EMBL" id="GHH25526.1"/>
    </source>
</evidence>
<sequence>MTVRRALAVAACVLANAGCEAHEVAPPAATPVPVIAPPTSLGSPSPKPVLAPSSPEITFPQAGSGQWIFPAGEGPVAGQAGKPMRYRVAVETDIAGVNPDGFAKAVESTLADPRGWTGGGRWRLQRAGQDGPVDFTLYLATPRTRDALCGRPDGYTSCRNGNSVVLNVARWANGVPGYGAPLTAYRQYMVTHEVGHRLGRGHEKCPVPGALAPVMQQQTLGLHGCAPNPWPYPDGKQYSGPSGEYADPIPSGGS</sequence>
<evidence type="ECO:0000256" key="2">
    <source>
        <dbReference type="SAM" id="SignalP"/>
    </source>
</evidence>
<dbReference type="Proteomes" id="UP000635387">
    <property type="component" value="Unassembled WGS sequence"/>
</dbReference>
<feature type="signal peptide" evidence="2">
    <location>
        <begin position="1"/>
        <end position="21"/>
    </location>
</feature>
<proteinExistence type="predicted"/>
<evidence type="ECO:0000313" key="5">
    <source>
        <dbReference type="Proteomes" id="UP000635387"/>
    </source>
</evidence>
<accession>A0ABQ3LT68</accession>
<gene>
    <name evidence="4" type="ORF">GCM10017790_51210</name>
</gene>
<keyword evidence="5" id="KW-1185">Reference proteome</keyword>
<dbReference type="RefSeq" id="WP_191257006.1">
    <property type="nucleotide sequence ID" value="NZ_BNAY01000006.1"/>
</dbReference>
<protein>
    <submittedName>
        <fullName evidence="4">Lipoprotein</fullName>
    </submittedName>
</protein>
<organism evidence="4 5">
    <name type="scientific">Amycolatopsis oliviviridis</name>
    <dbReference type="NCBI Taxonomy" id="1471590"/>
    <lineage>
        <taxon>Bacteria</taxon>
        <taxon>Bacillati</taxon>
        <taxon>Actinomycetota</taxon>
        <taxon>Actinomycetes</taxon>
        <taxon>Pseudonocardiales</taxon>
        <taxon>Pseudonocardiaceae</taxon>
        <taxon>Amycolatopsis</taxon>
    </lineage>
</organism>
<feature type="chain" id="PRO_5047400727" evidence="2">
    <location>
        <begin position="22"/>
        <end position="254"/>
    </location>
</feature>
<keyword evidence="2" id="KW-0732">Signal</keyword>
<reference evidence="5" key="1">
    <citation type="journal article" date="2019" name="Int. J. Syst. Evol. Microbiol.">
        <title>The Global Catalogue of Microorganisms (GCM) 10K type strain sequencing project: providing services to taxonomists for standard genome sequencing and annotation.</title>
        <authorList>
            <consortium name="The Broad Institute Genomics Platform"/>
            <consortium name="The Broad Institute Genome Sequencing Center for Infectious Disease"/>
            <person name="Wu L."/>
            <person name="Ma J."/>
        </authorList>
    </citation>
    <scope>NUCLEOTIDE SEQUENCE [LARGE SCALE GENOMIC DNA]</scope>
    <source>
        <strain evidence="5">CGMCC 4.7683</strain>
    </source>
</reference>
<dbReference type="Pfam" id="PF11350">
    <property type="entry name" value="DUF3152"/>
    <property type="match status" value="1"/>
</dbReference>
<feature type="region of interest" description="Disordered" evidence="1">
    <location>
        <begin position="233"/>
        <end position="254"/>
    </location>
</feature>
<evidence type="ECO:0000256" key="1">
    <source>
        <dbReference type="SAM" id="MobiDB-lite"/>
    </source>
</evidence>